<dbReference type="GO" id="GO:0020037">
    <property type="term" value="F:heme binding"/>
    <property type="evidence" value="ECO:0007669"/>
    <property type="project" value="InterPro"/>
</dbReference>
<dbReference type="InterPro" id="IPR036396">
    <property type="entry name" value="Cyt_P450_sf"/>
</dbReference>
<evidence type="ECO:0000256" key="9">
    <source>
        <dbReference type="ARBA" id="ARBA00022848"/>
    </source>
</evidence>
<dbReference type="FunFam" id="1.10.630.10:FF:000042">
    <property type="entry name" value="Cytochrome P450"/>
    <property type="match status" value="1"/>
</dbReference>
<evidence type="ECO:0000256" key="2">
    <source>
        <dbReference type="ARBA" id="ARBA00003690"/>
    </source>
</evidence>
<dbReference type="InterPro" id="IPR017972">
    <property type="entry name" value="Cyt_P450_CS"/>
</dbReference>
<dbReference type="PRINTS" id="PR00385">
    <property type="entry name" value="P450"/>
</dbReference>
<proteinExistence type="evidence at transcript level"/>
<dbReference type="GO" id="GO:0004497">
    <property type="term" value="F:monooxygenase activity"/>
    <property type="evidence" value="ECO:0007669"/>
    <property type="project" value="UniProtKB-KW"/>
</dbReference>
<reference evidence="17" key="2">
    <citation type="submission" date="2022-05" db="EMBL/GenBank/DDBJ databases">
        <authorList>
            <person name="Pathak J."/>
            <person name="Thiruvengadam V."/>
            <person name="Gracy G.R."/>
        </authorList>
    </citation>
    <scope>NUCLEOTIDE SEQUENCE</scope>
</reference>
<evidence type="ECO:0000256" key="6">
    <source>
        <dbReference type="ARBA" id="ARBA00022617"/>
    </source>
</evidence>
<evidence type="ECO:0000256" key="3">
    <source>
        <dbReference type="ARBA" id="ARBA00004174"/>
    </source>
</evidence>
<evidence type="ECO:0000256" key="1">
    <source>
        <dbReference type="ARBA" id="ARBA00001971"/>
    </source>
</evidence>
<protein>
    <submittedName>
        <fullName evidence="17">Cytochrome P450 CYP9GK3</fullName>
    </submittedName>
</protein>
<dbReference type="Pfam" id="PF00067">
    <property type="entry name" value="p450"/>
    <property type="match status" value="1"/>
</dbReference>
<keyword evidence="7 14" id="KW-0479">Metal-binding</keyword>
<evidence type="ECO:0000256" key="10">
    <source>
        <dbReference type="ARBA" id="ARBA00023002"/>
    </source>
</evidence>
<reference evidence="17" key="1">
    <citation type="journal article" date="2022" name="Insects">
        <title>Comparative Transcriptome Analysis to Reveal Differentially Expressed cytochrome P450 in Response to Imidacloprid in the Aphid Lion, Chrysoperla zastrowi sillemi (Esben-Petersen).</title>
        <authorList>
            <person name="Pathak J."/>
            <person name="Ramasamy G.G."/>
            <person name="Agrawal A."/>
            <person name="Srivastava S."/>
            <person name="Basavaarya B.R."/>
            <person name="Muthugounder M."/>
            <person name="Muniyappa V.K."/>
            <person name="Maria P."/>
            <person name="Rai A."/>
            <person name="Venkatesan T."/>
        </authorList>
    </citation>
    <scope>NUCLEOTIDE SEQUENCE</scope>
</reference>
<dbReference type="GO" id="GO:0016705">
    <property type="term" value="F:oxidoreductase activity, acting on paired donors, with incorporation or reduction of molecular oxygen"/>
    <property type="evidence" value="ECO:0007669"/>
    <property type="project" value="InterPro"/>
</dbReference>
<evidence type="ECO:0000256" key="12">
    <source>
        <dbReference type="ARBA" id="ARBA00023033"/>
    </source>
</evidence>
<evidence type="ECO:0000256" key="7">
    <source>
        <dbReference type="ARBA" id="ARBA00022723"/>
    </source>
</evidence>
<dbReference type="AlphaFoldDB" id="A0A9E7Y683"/>
<comment type="similarity">
    <text evidence="5 15">Belongs to the cytochrome P450 family.</text>
</comment>
<dbReference type="PRINTS" id="PR00465">
    <property type="entry name" value="EP450IV"/>
</dbReference>
<feature type="transmembrane region" description="Helical" evidence="16">
    <location>
        <begin position="6"/>
        <end position="26"/>
    </location>
</feature>
<dbReference type="InterPro" id="IPR002403">
    <property type="entry name" value="Cyt_P450_E_grp-IV"/>
</dbReference>
<evidence type="ECO:0000256" key="14">
    <source>
        <dbReference type="PIRSR" id="PIRSR602403-1"/>
    </source>
</evidence>
<dbReference type="InterPro" id="IPR050476">
    <property type="entry name" value="Insect_CytP450_Detox"/>
</dbReference>
<name>A0A9E7Y683_9NEOP</name>
<accession>A0A9E7Y683</accession>
<dbReference type="GO" id="GO:0005789">
    <property type="term" value="C:endoplasmic reticulum membrane"/>
    <property type="evidence" value="ECO:0007669"/>
    <property type="project" value="UniProtKB-SubCell"/>
</dbReference>
<dbReference type="GO" id="GO:0005506">
    <property type="term" value="F:iron ion binding"/>
    <property type="evidence" value="ECO:0007669"/>
    <property type="project" value="InterPro"/>
</dbReference>
<dbReference type="PROSITE" id="PS00086">
    <property type="entry name" value="CYTOCHROME_P450"/>
    <property type="match status" value="1"/>
</dbReference>
<dbReference type="SUPFAM" id="SSF48264">
    <property type="entry name" value="Cytochrome P450"/>
    <property type="match status" value="1"/>
</dbReference>
<evidence type="ECO:0000256" key="5">
    <source>
        <dbReference type="ARBA" id="ARBA00010617"/>
    </source>
</evidence>
<keyword evidence="8" id="KW-0256">Endoplasmic reticulum</keyword>
<dbReference type="InterPro" id="IPR001128">
    <property type="entry name" value="Cyt_P450"/>
</dbReference>
<dbReference type="PANTHER" id="PTHR24292">
    <property type="entry name" value="CYTOCHROME P450"/>
    <property type="match status" value="1"/>
</dbReference>
<evidence type="ECO:0000256" key="4">
    <source>
        <dbReference type="ARBA" id="ARBA00004406"/>
    </source>
</evidence>
<keyword evidence="10 15" id="KW-0560">Oxidoreductase</keyword>
<sequence>MLIVVLVIFVIIVAAYWLLITPLSHWEKRGIPYVKGLPIVGNFFWHTMKQTTFGDELVKIYNTYPEKKLYGMFMFNTPTILVRDLDMLKNILIKQFEYFVDHSNSLFQEDINPMLDKNLFSLKGNKWRDMRATLSPTFTGSKMRGMFQLINEVGEQFVDYFKNEIQTKNNGKPMNVELKDILTRFTNDVIASAAFGVKCDSLRDRNNEFYRMGAKVSNLSTWRMFINNFCPKLAKFFRIGLIPNEVCDYLRNIVIETIKMRERENIVRPDMLQLLLDAKNGTIKQDKQKIETDNSFAAVEESNYTQIKKRIYLDEDDVAAQAFVFFMGGFDTVSIAMCFSVYELALHPELQERLYLENEQVLSENNGKLTYDVLNKMKYLDMVISETLRKYPPPIFLDRICDKPYTVQIDGKEITLEKGTILTIPLYAMHTDPNYFPEPEKFDPHRFSDENADKIVPLTYIPFGSGPRNCIASRFALMEAKTAVYFMVKHFEILPNEKSIIPPRITTKRINVTMEDGFHVTLKPRNQGFI</sequence>
<evidence type="ECO:0000256" key="15">
    <source>
        <dbReference type="RuleBase" id="RU000461"/>
    </source>
</evidence>
<comment type="cofactor">
    <cofactor evidence="1 14">
        <name>heme</name>
        <dbReference type="ChEBI" id="CHEBI:30413"/>
    </cofactor>
</comment>
<evidence type="ECO:0000256" key="13">
    <source>
        <dbReference type="ARBA" id="ARBA00023136"/>
    </source>
</evidence>
<comment type="subcellular location">
    <subcellularLocation>
        <location evidence="4">Endoplasmic reticulum membrane</location>
        <topology evidence="4">Peripheral membrane protein</topology>
    </subcellularLocation>
    <subcellularLocation>
        <location evidence="3">Microsome membrane</location>
        <topology evidence="3">Peripheral membrane protein</topology>
    </subcellularLocation>
</comment>
<dbReference type="EMBL" id="ON646430">
    <property type="protein sequence ID" value="UZE89946.1"/>
    <property type="molecule type" value="mRNA"/>
</dbReference>
<dbReference type="CDD" id="cd11056">
    <property type="entry name" value="CYP6-like"/>
    <property type="match status" value="1"/>
</dbReference>
<keyword evidence="16" id="KW-1133">Transmembrane helix</keyword>
<evidence type="ECO:0000256" key="11">
    <source>
        <dbReference type="ARBA" id="ARBA00023004"/>
    </source>
</evidence>
<keyword evidence="12 15" id="KW-0503">Monooxygenase</keyword>
<keyword evidence="11 14" id="KW-0408">Iron</keyword>
<keyword evidence="13 16" id="KW-0472">Membrane</keyword>
<dbReference type="PANTHER" id="PTHR24292:SF54">
    <property type="entry name" value="CYP9F3-RELATED"/>
    <property type="match status" value="1"/>
</dbReference>
<keyword evidence="9" id="KW-0492">Microsome</keyword>
<comment type="function">
    <text evidence="2">May be involved in the metabolism of insect hormones and in the breakdown of synthetic insecticides.</text>
</comment>
<keyword evidence="6 14" id="KW-0349">Heme</keyword>
<keyword evidence="16" id="KW-0812">Transmembrane</keyword>
<feature type="binding site" description="axial binding residue" evidence="14">
    <location>
        <position position="470"/>
    </location>
    <ligand>
        <name>heme</name>
        <dbReference type="ChEBI" id="CHEBI:30413"/>
    </ligand>
    <ligandPart>
        <name>Fe</name>
        <dbReference type="ChEBI" id="CHEBI:18248"/>
    </ligandPart>
</feature>
<dbReference type="Gene3D" id="1.10.630.10">
    <property type="entry name" value="Cytochrome P450"/>
    <property type="match status" value="1"/>
</dbReference>
<evidence type="ECO:0000256" key="16">
    <source>
        <dbReference type="SAM" id="Phobius"/>
    </source>
</evidence>
<evidence type="ECO:0000256" key="8">
    <source>
        <dbReference type="ARBA" id="ARBA00022824"/>
    </source>
</evidence>
<organism evidence="17">
    <name type="scientific">Chrysoperla zastrowi sillemi</name>
    <dbReference type="NCBI Taxonomy" id="482137"/>
    <lineage>
        <taxon>Eukaryota</taxon>
        <taxon>Metazoa</taxon>
        <taxon>Ecdysozoa</taxon>
        <taxon>Arthropoda</taxon>
        <taxon>Hexapoda</taxon>
        <taxon>Insecta</taxon>
        <taxon>Pterygota</taxon>
        <taxon>Neoptera</taxon>
        <taxon>Endopterygota</taxon>
        <taxon>Neuroptera</taxon>
        <taxon>Hemerobiiformia</taxon>
        <taxon>Chrysopidae</taxon>
        <taxon>Chrysopinae</taxon>
        <taxon>Chrysoperla</taxon>
    </lineage>
</organism>
<evidence type="ECO:0000313" key="17">
    <source>
        <dbReference type="EMBL" id="UZE89946.1"/>
    </source>
</evidence>